<comment type="caution">
    <text evidence="2">The sequence shown here is derived from an EMBL/GenBank/DDBJ whole genome shotgun (WGS) entry which is preliminary data.</text>
</comment>
<dbReference type="OrthoDB" id="963379at2"/>
<proteinExistence type="predicted"/>
<evidence type="ECO:0008006" key="4">
    <source>
        <dbReference type="Google" id="ProtNLM"/>
    </source>
</evidence>
<dbReference type="Pfam" id="PF11297">
    <property type="entry name" value="DUF3098"/>
    <property type="match status" value="1"/>
</dbReference>
<gene>
    <name evidence="2" type="ORF">LH29_17590</name>
</gene>
<evidence type="ECO:0000256" key="1">
    <source>
        <dbReference type="SAM" id="Phobius"/>
    </source>
</evidence>
<dbReference type="InterPro" id="IPR021448">
    <property type="entry name" value="DUF3098"/>
</dbReference>
<name>A0A0D8J8P6_9BACT</name>
<protein>
    <recommendedName>
        <fullName evidence="4">DUF3098 domain-containing protein</fullName>
    </recommendedName>
</protein>
<sequence>MAKKSKEVKETAGFALGKENYKLMAIGFAVIVIGFILMAGGGSDDPNVFSEEIFSFRRITLAPILLLLGFGFEIYAIMKKPKDD</sequence>
<dbReference type="EMBL" id="JRHC01000004">
    <property type="protein sequence ID" value="KJF43179.1"/>
    <property type="molecule type" value="Genomic_DNA"/>
</dbReference>
<accession>A0A0D8J8P6</accession>
<feature type="transmembrane region" description="Helical" evidence="1">
    <location>
        <begin position="59"/>
        <end position="78"/>
    </location>
</feature>
<dbReference type="AlphaFoldDB" id="A0A0D8J8P6"/>
<dbReference type="RefSeq" id="WP_045031856.1">
    <property type="nucleotide sequence ID" value="NZ_CAJXKZ010000004.1"/>
</dbReference>
<dbReference type="PATRIC" id="fig|1544798.3.peg.3684"/>
<keyword evidence="3" id="KW-1185">Reference proteome</keyword>
<evidence type="ECO:0000313" key="2">
    <source>
        <dbReference type="EMBL" id="KJF43179.1"/>
    </source>
</evidence>
<keyword evidence="1" id="KW-1133">Transmembrane helix</keyword>
<organism evidence="2 3">
    <name type="scientific">Draconibacterium sediminis</name>
    <dbReference type="NCBI Taxonomy" id="1544798"/>
    <lineage>
        <taxon>Bacteria</taxon>
        <taxon>Pseudomonadati</taxon>
        <taxon>Bacteroidota</taxon>
        <taxon>Bacteroidia</taxon>
        <taxon>Marinilabiliales</taxon>
        <taxon>Prolixibacteraceae</taxon>
        <taxon>Draconibacterium</taxon>
    </lineage>
</organism>
<feature type="transmembrane region" description="Helical" evidence="1">
    <location>
        <begin position="21"/>
        <end position="39"/>
    </location>
</feature>
<reference evidence="2 3" key="1">
    <citation type="submission" date="2014-09" db="EMBL/GenBank/DDBJ databases">
        <title>Draft Genome Sequence of Draconibacterium sp. JN14CK-3.</title>
        <authorList>
            <person name="Dong C."/>
            <person name="Lai Q."/>
            <person name="Shao Z."/>
        </authorList>
    </citation>
    <scope>NUCLEOTIDE SEQUENCE [LARGE SCALE GENOMIC DNA]</scope>
    <source>
        <strain evidence="2 3">JN14CK-3</strain>
    </source>
</reference>
<keyword evidence="1" id="KW-0472">Membrane</keyword>
<dbReference type="Proteomes" id="UP000032544">
    <property type="component" value="Unassembled WGS sequence"/>
</dbReference>
<evidence type="ECO:0000313" key="3">
    <source>
        <dbReference type="Proteomes" id="UP000032544"/>
    </source>
</evidence>
<dbReference type="STRING" id="1544798.LH29_17590"/>
<keyword evidence="1" id="KW-0812">Transmembrane</keyword>